<keyword evidence="2" id="KW-0812">Transmembrane</keyword>
<dbReference type="InterPro" id="IPR014743">
    <property type="entry name" value="Cl-channel_core"/>
</dbReference>
<protein>
    <submittedName>
        <fullName evidence="5">Putative ion channel protein</fullName>
    </submittedName>
</protein>
<proteinExistence type="predicted"/>
<reference evidence="5 6" key="1">
    <citation type="submission" date="2018-12" db="EMBL/GenBank/DDBJ databases">
        <authorList>
            <consortium name="Pathogen Informatics"/>
        </authorList>
    </citation>
    <scope>NUCLEOTIDE SEQUENCE [LARGE SCALE GENOMIC DNA]</scope>
    <source>
        <strain evidence="5 6">NCTC10951</strain>
    </source>
</reference>
<evidence type="ECO:0000256" key="2">
    <source>
        <dbReference type="ARBA" id="ARBA00022692"/>
    </source>
</evidence>
<accession>A0A3S4X7Z1</accession>
<dbReference type="InterPro" id="IPR001807">
    <property type="entry name" value="ClC"/>
</dbReference>
<dbReference type="OrthoDB" id="2729535at2"/>
<dbReference type="RefSeq" id="WP_126413295.1">
    <property type="nucleotide sequence ID" value="NZ_JASPER010000005.1"/>
</dbReference>
<dbReference type="EMBL" id="LR134477">
    <property type="protein sequence ID" value="VEI14677.1"/>
    <property type="molecule type" value="Genomic_DNA"/>
</dbReference>
<dbReference type="GO" id="GO:0016020">
    <property type="term" value="C:membrane"/>
    <property type="evidence" value="ECO:0007669"/>
    <property type="project" value="UniProtKB-SubCell"/>
</dbReference>
<comment type="subcellular location">
    <subcellularLocation>
        <location evidence="1">Membrane</location>
        <topology evidence="1">Multi-pass membrane protein</topology>
    </subcellularLocation>
</comment>
<gene>
    <name evidence="5" type="ORF">NCTC10951_00547</name>
</gene>
<dbReference type="PANTHER" id="PTHR43427:SF12">
    <property type="entry name" value="CHLORIDE TRANSPORTER"/>
    <property type="match status" value="1"/>
</dbReference>
<dbReference type="AlphaFoldDB" id="A0A3S4X7Z1"/>
<organism evidence="5 6">
    <name type="scientific">Actinomyces viscosus</name>
    <dbReference type="NCBI Taxonomy" id="1656"/>
    <lineage>
        <taxon>Bacteria</taxon>
        <taxon>Bacillati</taxon>
        <taxon>Actinomycetota</taxon>
        <taxon>Actinomycetes</taxon>
        <taxon>Actinomycetales</taxon>
        <taxon>Actinomycetaceae</taxon>
        <taxon>Actinomyces</taxon>
    </lineage>
</organism>
<evidence type="ECO:0000256" key="4">
    <source>
        <dbReference type="ARBA" id="ARBA00023136"/>
    </source>
</evidence>
<dbReference type="KEGG" id="avc:NCTC10951_00547"/>
<evidence type="ECO:0000256" key="3">
    <source>
        <dbReference type="ARBA" id="ARBA00022989"/>
    </source>
</evidence>
<name>A0A3S4X7Z1_ACTVI</name>
<dbReference type="Pfam" id="PF00654">
    <property type="entry name" value="Voltage_CLC"/>
    <property type="match status" value="1"/>
</dbReference>
<evidence type="ECO:0000256" key="1">
    <source>
        <dbReference type="ARBA" id="ARBA00004141"/>
    </source>
</evidence>
<dbReference type="GO" id="GO:0015108">
    <property type="term" value="F:chloride transmembrane transporter activity"/>
    <property type="evidence" value="ECO:0007669"/>
    <property type="project" value="InterPro"/>
</dbReference>
<dbReference type="InterPro" id="IPR050368">
    <property type="entry name" value="ClC-type_chloride_channel"/>
</dbReference>
<keyword evidence="3" id="KW-1133">Transmembrane helix</keyword>
<keyword evidence="4" id="KW-0472">Membrane</keyword>
<sequence>MTRSDAPAAAGSQAAPARRAYLVATGYGLAAGAVTCLTFFLMRGVQHLVWDERSQWWYIALMVLFGGALIAALRRVSLDADLDEQVDPGRVEPRQWRRIGLLGLSAIIAVGFGGAIGPEAGLVAVVTELSIVVRGRIARSRAETELITEAGSAAALSGFYGAPPVGAAYRQDALGPGRLPLLCASLTGFIGFALTWRLLDLETHALEMPASTSRGALLSPWIIVPALLSSALGCGYLLTRHALARLLTRMGSPVTQTLVGSAALALVLASWPVLRFSGHDDFGALGTWAAGGAWDVLLAAGCAKVAATALSLAAGWRGGDVFPLMFAGGAVGAATAVLLPGLDLQAAMVAGMSAACVVGLRKPVAVFVLVLFIVPGADAVALAVACGLGVLALQVLPDHPALAGNPHASH</sequence>
<evidence type="ECO:0000313" key="6">
    <source>
        <dbReference type="Proteomes" id="UP000268658"/>
    </source>
</evidence>
<dbReference type="PANTHER" id="PTHR43427">
    <property type="entry name" value="CHLORIDE CHANNEL PROTEIN CLC-E"/>
    <property type="match status" value="1"/>
</dbReference>
<dbReference type="CDD" id="cd00400">
    <property type="entry name" value="Voltage_gated_ClC"/>
    <property type="match status" value="1"/>
</dbReference>
<dbReference type="Proteomes" id="UP000268658">
    <property type="component" value="Chromosome"/>
</dbReference>
<dbReference type="Gene3D" id="1.10.3080.10">
    <property type="entry name" value="Clc chloride channel"/>
    <property type="match status" value="1"/>
</dbReference>
<evidence type="ECO:0000313" key="5">
    <source>
        <dbReference type="EMBL" id="VEI14677.1"/>
    </source>
</evidence>
<dbReference type="SUPFAM" id="SSF81340">
    <property type="entry name" value="Clc chloride channel"/>
    <property type="match status" value="1"/>
</dbReference>